<feature type="compositionally biased region" description="Polar residues" evidence="1">
    <location>
        <begin position="616"/>
        <end position="633"/>
    </location>
</feature>
<evidence type="ECO:0000256" key="1">
    <source>
        <dbReference type="SAM" id="MobiDB-lite"/>
    </source>
</evidence>
<feature type="region of interest" description="Disordered" evidence="1">
    <location>
        <begin position="1"/>
        <end position="179"/>
    </location>
</feature>
<reference evidence="2" key="1">
    <citation type="submission" date="2021-05" db="EMBL/GenBank/DDBJ databases">
        <authorList>
            <person name="Khan N."/>
        </authorList>
    </citation>
    <scope>NUCLEOTIDE SEQUENCE</scope>
</reference>
<feature type="compositionally biased region" description="Basic and acidic residues" evidence="1">
    <location>
        <begin position="992"/>
        <end position="1008"/>
    </location>
</feature>
<proteinExistence type="predicted"/>
<feature type="compositionally biased region" description="Low complexity" evidence="1">
    <location>
        <begin position="64"/>
        <end position="92"/>
    </location>
</feature>
<feature type="compositionally biased region" description="Polar residues" evidence="1">
    <location>
        <begin position="34"/>
        <end position="45"/>
    </location>
</feature>
<sequence>MESHRLGSGLPARPSEPSRIRRPGLGYGYGSEPVISTTAPKSINRSGRREEVPRSLPKPSSISRPTPATRVTQPTPTTSTTTTTRRPSLPQPILRPSINHQAQSWGSSSTSTSARTVSNPHHGGSGSSSSIPTLDNPRPNLNVLRRKKSSLSGDVNTTRNGSSRTDSSSSSSAQHKRQGSYEPAFGFHFDRELTSSPAEIQIAEVVEVKKPSRSPVIYPELDRYRNIRRPSDSSDNRIEVPFRLATHDLPPPTPASLLFSGTSGSPSTRFSESPGPGSYSRDTTPTSIASQSPCLLAPVRSNQNKNRLQSPVLNRPPVTRRTTGNEVEAIPIDPHGLAAVRESLTSSSSNSTVREATIKKKTKTLPAPPPSPPPRKSSSHFREETSSPKSVRKVSRPVLRSPSPERNAQTSASPRAVPPSRPSRDGTPDMQSQLFNPMPIIHSNLSTQSLPATERRGSESAVSGALSPPKPQFTHSGRTASTSQLPIKGEVYAQPAAKPAAESKKGKGLEPPRVTRTPSPHVSGSSFSRFFGRRKNSSTAVPEKPEKEKKLVRKGPAAGTGHEGYGRLGGSKRRSGSISNMSRNAPAPEPRSSNDSFLSDRVNPVVIAGGEIIENRNASSEISRNASSQSLANDESRLPAPHQKPRNTLWPSPMSRTAHPAFGSRRPSESSDSEGPTMKSTLAFRRSVQRLRSSPDDPLKLPQPINTSGYASSPMTSFDTSVMSDDSHFELQREISYEAKSSHPAPKKLVKRPRSPRKWNLFGRSTRNQQSSNEDEPVSATVKVVEKKPLAYYAMMDSSEQEDSEPMDIQDVLRFAEVYGKSPSVGGTPELSQGTPEMRSTSNSPVRRAEPVKPPRRQSIEARRQSIEIKLKNRVPVIQQGATMKKLTLQPSMQPTPSTAKRSRLPQVGRIPKVVSNRPEHEHVSPMSFSRPFRASMHLTHENLDMYDPESIAKGPSPSKPSTPVPELTTDGSTTGSTNNPSSRDSIPPELTRVEKEFLAFSPRKDSESTIGTSSSSCSGILAFSGSTAVIPQPHDPPVEDEVWDEYDDLLEDDVSKPLPSATSSRGTPFHLETYQSKLASKEKPLESPTIVFDKKAVRQSKATTISSTCSADMTERLRAAFQPHPSPTTPFPISDITSGNEHCNEDADPSVAVEMSRRSSRSSRKTRRSDASSSSEDGSPLAQVNLRVGSMTVSKWLTFGHVLFSDVRHELVPVEGSLKRHSILVIDGLGNDDWSFYAAETYPAATFFNLSPRAPLPEELKSSSSSFPLSPPNHHQIQYNSHLDKFPFAPQSFTAVVYRFPVAAPEAYYRSILTEARRVLKPGGFIELSILDVDLNNMGNRGRRTVRRLKERINEKTPDTSLGSTADLIVRLLGKVGFTTVKAARVGVPVATTVTSKGKGKATAKDQPSLSEMMSDNSPLADEGITKMVSRVGRWWYTRCYENAAENTTGKSIWSDKSLLSESEELGTSLKLMVCCARAPLERITSV</sequence>
<feature type="region of interest" description="Disordered" evidence="1">
    <location>
        <begin position="1121"/>
        <end position="1181"/>
    </location>
</feature>
<feature type="compositionally biased region" description="Low complexity" evidence="1">
    <location>
        <begin position="162"/>
        <end position="172"/>
    </location>
</feature>
<feature type="region of interest" description="Disordered" evidence="1">
    <location>
        <begin position="1398"/>
        <end position="1419"/>
    </location>
</feature>
<feature type="compositionally biased region" description="Polar residues" evidence="1">
    <location>
        <begin position="889"/>
        <end position="900"/>
    </location>
</feature>
<feature type="region of interest" description="Disordered" evidence="1">
    <location>
        <begin position="245"/>
        <end position="289"/>
    </location>
</feature>
<accession>A0A8J2IXF2</accession>
<evidence type="ECO:0000313" key="2">
    <source>
        <dbReference type="EMBL" id="CAG7566448.1"/>
    </source>
</evidence>
<feature type="region of interest" description="Disordered" evidence="1">
    <location>
        <begin position="612"/>
        <end position="781"/>
    </location>
</feature>
<name>A0A8J2IXF2_FUSEQ</name>
<feature type="compositionally biased region" description="Basic residues" evidence="1">
    <location>
        <begin position="1159"/>
        <end position="1168"/>
    </location>
</feature>
<feature type="compositionally biased region" description="Basic residues" evidence="1">
    <location>
        <begin position="745"/>
        <end position="757"/>
    </location>
</feature>
<dbReference type="Proteomes" id="UP000693738">
    <property type="component" value="Unassembled WGS sequence"/>
</dbReference>
<feature type="compositionally biased region" description="Polar residues" evidence="1">
    <location>
        <begin position="830"/>
        <end position="845"/>
    </location>
</feature>
<organism evidence="2 3">
    <name type="scientific">Fusarium equiseti</name>
    <name type="common">Fusarium scirpi</name>
    <dbReference type="NCBI Taxonomy" id="61235"/>
    <lineage>
        <taxon>Eukaryota</taxon>
        <taxon>Fungi</taxon>
        <taxon>Dikarya</taxon>
        <taxon>Ascomycota</taxon>
        <taxon>Pezizomycotina</taxon>
        <taxon>Sordariomycetes</taxon>
        <taxon>Hypocreomycetidae</taxon>
        <taxon>Hypocreales</taxon>
        <taxon>Nectriaceae</taxon>
        <taxon>Fusarium</taxon>
        <taxon>Fusarium incarnatum-equiseti species complex</taxon>
    </lineage>
</organism>
<feature type="compositionally biased region" description="Low complexity" evidence="1">
    <location>
        <begin position="969"/>
        <end position="983"/>
    </location>
</feature>
<feature type="compositionally biased region" description="Polar residues" evidence="1">
    <location>
        <begin position="301"/>
        <end position="312"/>
    </location>
</feature>
<evidence type="ECO:0008006" key="4">
    <source>
        <dbReference type="Google" id="ProtNLM"/>
    </source>
</evidence>
<feature type="compositionally biased region" description="Basic and acidic residues" evidence="1">
    <location>
        <begin position="847"/>
        <end position="860"/>
    </location>
</feature>
<feature type="compositionally biased region" description="Low complexity" evidence="1">
    <location>
        <begin position="104"/>
        <end position="118"/>
    </location>
</feature>
<feature type="compositionally biased region" description="Basic and acidic residues" evidence="1">
    <location>
        <begin position="725"/>
        <end position="741"/>
    </location>
</feature>
<feature type="compositionally biased region" description="Low complexity" evidence="1">
    <location>
        <begin position="343"/>
        <end position="352"/>
    </location>
</feature>
<comment type="caution">
    <text evidence="2">The sequence shown here is derived from an EMBL/GenBank/DDBJ whole genome shotgun (WGS) entry which is preliminary data.</text>
</comment>
<protein>
    <recommendedName>
        <fullName evidence="4">Methyltransferase type 11 domain-containing protein</fullName>
    </recommendedName>
</protein>
<feature type="compositionally biased region" description="Polar residues" evidence="1">
    <location>
        <begin position="259"/>
        <end position="271"/>
    </location>
</feature>
<evidence type="ECO:0000313" key="3">
    <source>
        <dbReference type="Proteomes" id="UP000693738"/>
    </source>
</evidence>
<feature type="region of interest" description="Disordered" evidence="1">
    <location>
        <begin position="448"/>
        <end position="600"/>
    </location>
</feature>
<feature type="compositionally biased region" description="Polar residues" evidence="1">
    <location>
        <begin position="704"/>
        <end position="724"/>
    </location>
</feature>
<feature type="region of interest" description="Disordered" evidence="1">
    <location>
        <begin position="820"/>
        <end position="860"/>
    </location>
</feature>
<dbReference type="CDD" id="cd02440">
    <property type="entry name" value="AdoMet_MTases"/>
    <property type="match status" value="1"/>
</dbReference>
<feature type="compositionally biased region" description="Polar residues" evidence="1">
    <location>
        <begin position="1407"/>
        <end position="1419"/>
    </location>
</feature>
<feature type="region of interest" description="Disordered" evidence="1">
    <location>
        <begin position="301"/>
        <end position="435"/>
    </location>
</feature>
<feature type="compositionally biased region" description="Basic and acidic residues" evidence="1">
    <location>
        <begin position="501"/>
        <end position="510"/>
    </location>
</feature>
<feature type="compositionally biased region" description="Polar residues" evidence="1">
    <location>
        <begin position="473"/>
        <end position="485"/>
    </location>
</feature>
<gene>
    <name evidence="2" type="ORF">FEQUK3_LOCUS12180</name>
</gene>
<feature type="region of interest" description="Disordered" evidence="1">
    <location>
        <begin position="882"/>
        <end position="1016"/>
    </location>
</feature>
<feature type="compositionally biased region" description="Pro residues" evidence="1">
    <location>
        <begin position="366"/>
        <end position="375"/>
    </location>
</feature>
<dbReference type="EMBL" id="CAJSTJ010000206">
    <property type="protein sequence ID" value="CAG7566448.1"/>
    <property type="molecule type" value="Genomic_DNA"/>
</dbReference>
<feature type="compositionally biased region" description="Polar residues" evidence="1">
    <location>
        <begin position="150"/>
        <end position="161"/>
    </location>
</feature>
<feature type="compositionally biased region" description="Polar residues" evidence="1">
    <location>
        <begin position="763"/>
        <end position="772"/>
    </location>
</feature>
<feature type="compositionally biased region" description="Polar residues" evidence="1">
    <location>
        <begin position="280"/>
        <end position="289"/>
    </location>
</feature>